<comment type="caution">
    <text evidence="2">The sequence shown here is derived from an EMBL/GenBank/DDBJ whole genome shotgun (WGS) entry which is preliminary data.</text>
</comment>
<dbReference type="Proteomes" id="UP000054925">
    <property type="component" value="Unassembled WGS sequence"/>
</dbReference>
<organism evidence="2 3">
    <name type="scientific">Caballeronia terrestris</name>
    <dbReference type="NCBI Taxonomy" id="1226301"/>
    <lineage>
        <taxon>Bacteria</taxon>
        <taxon>Pseudomonadati</taxon>
        <taxon>Pseudomonadota</taxon>
        <taxon>Betaproteobacteria</taxon>
        <taxon>Burkholderiales</taxon>
        <taxon>Burkholderiaceae</taxon>
        <taxon>Caballeronia</taxon>
    </lineage>
</organism>
<evidence type="ECO:0000256" key="1">
    <source>
        <dbReference type="SAM" id="MobiDB-lite"/>
    </source>
</evidence>
<dbReference type="EMBL" id="FCOL02000058">
    <property type="protein sequence ID" value="SAL80973.1"/>
    <property type="molecule type" value="Genomic_DNA"/>
</dbReference>
<name>A0A158KJQ4_9BURK</name>
<reference evidence="2" key="1">
    <citation type="submission" date="2016-01" db="EMBL/GenBank/DDBJ databases">
        <authorList>
            <person name="Peeters C."/>
        </authorList>
    </citation>
    <scope>NUCLEOTIDE SEQUENCE [LARGE SCALE GENOMIC DNA]</scope>
    <source>
        <strain evidence="2">LMG 22937</strain>
    </source>
</reference>
<proteinExistence type="predicted"/>
<gene>
    <name evidence="2" type="ORF">AWB67_05729</name>
</gene>
<evidence type="ECO:0000313" key="2">
    <source>
        <dbReference type="EMBL" id="SAL80973.1"/>
    </source>
</evidence>
<feature type="compositionally biased region" description="Polar residues" evidence="1">
    <location>
        <begin position="28"/>
        <end position="37"/>
    </location>
</feature>
<protein>
    <submittedName>
        <fullName evidence="2">Uncharacterized protein</fullName>
    </submittedName>
</protein>
<feature type="region of interest" description="Disordered" evidence="1">
    <location>
        <begin position="27"/>
        <end position="47"/>
    </location>
</feature>
<dbReference type="AlphaFoldDB" id="A0A158KJQ4"/>
<evidence type="ECO:0000313" key="3">
    <source>
        <dbReference type="Proteomes" id="UP000054925"/>
    </source>
</evidence>
<accession>A0A158KJQ4</accession>
<sequence>MIIPRNGTVLVEVFVFTRLFSYARGVTNPHTSKNVTPSALRDQPGSSLSTSVAYSAVKSDTFSRLFLRIDNYHDNS</sequence>
<keyword evidence="3" id="KW-1185">Reference proteome</keyword>